<dbReference type="EMBL" id="JABSWW010000001">
    <property type="protein sequence ID" value="NRT92163.1"/>
    <property type="molecule type" value="Genomic_DNA"/>
</dbReference>
<dbReference type="AlphaFoldDB" id="A0AAX0BCB1"/>
<sequence>MKWDLQMGFATIPKSTTSARIKENSDIFNFEISKEDMIEIEKLNDGFRIGMNPNEVYERPEIILE</sequence>
<dbReference type="SUPFAM" id="SSF51430">
    <property type="entry name" value="NAD(P)-linked oxidoreductase"/>
    <property type="match status" value="1"/>
</dbReference>
<dbReference type="InterPro" id="IPR018170">
    <property type="entry name" value="Aldo/ket_reductase_CS"/>
</dbReference>
<accession>A0AAX0BCB1</accession>
<dbReference type="PROSITE" id="PS00063">
    <property type="entry name" value="ALDOKETO_REDUCTASE_3"/>
    <property type="match status" value="1"/>
</dbReference>
<dbReference type="Proteomes" id="UP001193748">
    <property type="component" value="Unassembled WGS sequence"/>
</dbReference>
<evidence type="ECO:0000313" key="2">
    <source>
        <dbReference type="Proteomes" id="UP001193748"/>
    </source>
</evidence>
<gene>
    <name evidence="1" type="ORF">B0H41_005842</name>
</gene>
<evidence type="ECO:0000313" key="1">
    <source>
        <dbReference type="EMBL" id="NRT92163.1"/>
    </source>
</evidence>
<reference evidence="1" key="1">
    <citation type="submission" date="2020-05" db="EMBL/GenBank/DDBJ databases">
        <authorList>
            <person name="Brown S."/>
            <person name="Huntemann M."/>
            <person name="Clum A."/>
            <person name="Spunde A."/>
            <person name="Palaniappan K."/>
            <person name="Ritter S."/>
            <person name="Mikhailova N."/>
            <person name="Chen I.-M."/>
            <person name="Stamatis D."/>
            <person name="Reddy T."/>
            <person name="O'Malley R."/>
            <person name="Daum C."/>
            <person name="Shapiro N."/>
            <person name="Ivanova N."/>
            <person name="Kyrpides N."/>
            <person name="Woyke T."/>
        </authorList>
    </citation>
    <scope>NUCLEOTIDE SEQUENCE</scope>
    <source>
        <strain evidence="1">DJ080</strain>
    </source>
</reference>
<protein>
    <submittedName>
        <fullName evidence="1">Diketogulonate reductase-like aldo/keto reductase</fullName>
    </submittedName>
</protein>
<dbReference type="Gene3D" id="3.20.20.100">
    <property type="entry name" value="NADP-dependent oxidoreductase domain"/>
    <property type="match status" value="1"/>
</dbReference>
<reference evidence="1" key="2">
    <citation type="journal article" date="2022" name="Nat. Biotechnol.">
        <title>Carbon-negative production of acetone and isopropanol by gas fermentation at industrial pilot scale.</title>
        <authorList>
            <person name="Liew F.E."/>
            <person name="Nogle R."/>
            <person name="Abdalla T."/>
            <person name="Rasor B.J."/>
            <person name="Canter C."/>
            <person name="Jensen R.O."/>
            <person name="Wang L."/>
            <person name="Strutz J."/>
            <person name="Chirania P."/>
            <person name="De Tissera S."/>
            <person name="Mueller A.P."/>
            <person name="Ruan Z."/>
            <person name="Gao A."/>
            <person name="Tran L."/>
            <person name="Engle N.L."/>
            <person name="Bromley J.C."/>
            <person name="Daniell J."/>
            <person name="Conrado R."/>
            <person name="Tschaplinski T.J."/>
            <person name="Giannone R.J."/>
            <person name="Hettich R.L."/>
            <person name="Karim A.S."/>
            <person name="Simpson S.D."/>
            <person name="Brown S.D."/>
            <person name="Leang C."/>
            <person name="Jewett M.C."/>
            <person name="Kopke M."/>
        </authorList>
    </citation>
    <scope>NUCLEOTIDE SEQUENCE</scope>
    <source>
        <strain evidence="1">DJ080</strain>
    </source>
</reference>
<dbReference type="InterPro" id="IPR036812">
    <property type="entry name" value="NAD(P)_OxRdtase_dom_sf"/>
</dbReference>
<proteinExistence type="predicted"/>
<organism evidence="1 2">
    <name type="scientific">Clostridium beijerinckii</name>
    <name type="common">Clostridium MP</name>
    <dbReference type="NCBI Taxonomy" id="1520"/>
    <lineage>
        <taxon>Bacteria</taxon>
        <taxon>Bacillati</taxon>
        <taxon>Bacillota</taxon>
        <taxon>Clostridia</taxon>
        <taxon>Eubacteriales</taxon>
        <taxon>Clostridiaceae</taxon>
        <taxon>Clostridium</taxon>
    </lineage>
</organism>
<name>A0AAX0BCB1_CLOBE</name>
<comment type="caution">
    <text evidence="1">The sequence shown here is derived from an EMBL/GenBank/DDBJ whole genome shotgun (WGS) entry which is preliminary data.</text>
</comment>
<dbReference type="GO" id="GO:0016491">
    <property type="term" value="F:oxidoreductase activity"/>
    <property type="evidence" value="ECO:0007669"/>
    <property type="project" value="InterPro"/>
</dbReference>